<dbReference type="PROSITE" id="PS51257">
    <property type="entry name" value="PROKAR_LIPOPROTEIN"/>
    <property type="match status" value="1"/>
</dbReference>
<dbReference type="EMBL" id="CP080429">
    <property type="protein sequence ID" value="QYJ68255.1"/>
    <property type="molecule type" value="Genomic_DNA"/>
</dbReference>
<evidence type="ECO:0000256" key="1">
    <source>
        <dbReference type="SAM" id="MobiDB-lite"/>
    </source>
</evidence>
<dbReference type="RefSeq" id="WP_220640598.1">
    <property type="nucleotide sequence ID" value="NZ_CP080429.1"/>
</dbReference>
<protein>
    <submittedName>
        <fullName evidence="3">Uncharacterized protein</fullName>
    </submittedName>
</protein>
<keyword evidence="2" id="KW-0732">Signal</keyword>
<feature type="chain" id="PRO_5045148343" evidence="2">
    <location>
        <begin position="22"/>
        <end position="63"/>
    </location>
</feature>
<feature type="region of interest" description="Disordered" evidence="1">
    <location>
        <begin position="36"/>
        <end position="63"/>
    </location>
</feature>
<feature type="compositionally biased region" description="Pro residues" evidence="1">
    <location>
        <begin position="46"/>
        <end position="57"/>
    </location>
</feature>
<reference evidence="3 4" key="1">
    <citation type="submission" date="2021-07" db="EMBL/GenBank/DDBJ databases">
        <title>Flavobacterium WSW3-B6 sp.nov, isolated from seaweed.</title>
        <authorList>
            <person name="Muhammad N."/>
            <person name="Ho H."/>
            <person name="Lee Y.-J."/>
            <person name="Nguyen T."/>
            <person name="Ho J."/>
            <person name="Kim S.-G."/>
        </authorList>
    </citation>
    <scope>NUCLEOTIDE SEQUENCE [LARGE SCALE GENOMIC DNA]</scope>
    <source>
        <strain evidence="3 4">WSW3-B6</strain>
    </source>
</reference>
<feature type="signal peptide" evidence="2">
    <location>
        <begin position="1"/>
        <end position="21"/>
    </location>
</feature>
<keyword evidence="4" id="KW-1185">Reference proteome</keyword>
<evidence type="ECO:0000313" key="4">
    <source>
        <dbReference type="Proteomes" id="UP000825381"/>
    </source>
</evidence>
<proteinExistence type="predicted"/>
<sequence length="63" mass="6652">MNKINLLLLMVFLNITFSSCSTDDLPNSKSNAAEATTLCCGEDGDLPPPPPPPPPPIDTGLKK</sequence>
<name>A0ABX8V619_9FLAO</name>
<dbReference type="Proteomes" id="UP000825381">
    <property type="component" value="Chromosome"/>
</dbReference>
<accession>A0ABX8V619</accession>
<gene>
    <name evidence="3" type="ORF">K1I41_12125</name>
</gene>
<evidence type="ECO:0000313" key="3">
    <source>
        <dbReference type="EMBL" id="QYJ68255.1"/>
    </source>
</evidence>
<evidence type="ECO:0000256" key="2">
    <source>
        <dbReference type="SAM" id="SignalP"/>
    </source>
</evidence>
<organism evidence="3 4">
    <name type="scientific">Flavobacterium litorale</name>
    <dbReference type="NCBI Taxonomy" id="2856519"/>
    <lineage>
        <taxon>Bacteria</taxon>
        <taxon>Pseudomonadati</taxon>
        <taxon>Bacteroidota</taxon>
        <taxon>Flavobacteriia</taxon>
        <taxon>Flavobacteriales</taxon>
        <taxon>Flavobacteriaceae</taxon>
        <taxon>Flavobacterium</taxon>
    </lineage>
</organism>